<reference evidence="8" key="1">
    <citation type="journal article" date="2019" name="Int. J. Syst. Evol. Microbiol.">
        <title>The Global Catalogue of Microorganisms (GCM) 10K type strain sequencing project: providing services to taxonomists for standard genome sequencing and annotation.</title>
        <authorList>
            <consortium name="The Broad Institute Genomics Platform"/>
            <consortium name="The Broad Institute Genome Sequencing Center for Infectious Disease"/>
            <person name="Wu L."/>
            <person name="Ma J."/>
        </authorList>
    </citation>
    <scope>NUCLEOTIDE SEQUENCE [LARGE SCALE GENOMIC DNA]</scope>
    <source>
        <strain evidence="8">JCM 17441</strain>
    </source>
</reference>
<dbReference type="Pfam" id="PF13816">
    <property type="entry name" value="Dehydratase_hem"/>
    <property type="match status" value="1"/>
</dbReference>
<dbReference type="EMBL" id="BAABAT010000067">
    <property type="protein sequence ID" value="GAA4263374.1"/>
    <property type="molecule type" value="Genomic_DNA"/>
</dbReference>
<comment type="caution">
    <text evidence="7">The sequence shown here is derived from an EMBL/GenBank/DDBJ whole genome shotgun (WGS) entry which is preliminary data.</text>
</comment>
<keyword evidence="8" id="KW-1185">Reference proteome</keyword>
<protein>
    <submittedName>
        <fullName evidence="7">Phenylacetaldoxime dehydratase family protein</fullName>
    </submittedName>
</protein>
<evidence type="ECO:0000313" key="8">
    <source>
        <dbReference type="Proteomes" id="UP001500620"/>
    </source>
</evidence>
<evidence type="ECO:0000256" key="4">
    <source>
        <dbReference type="ARBA" id="ARBA00023004"/>
    </source>
</evidence>
<evidence type="ECO:0000256" key="1">
    <source>
        <dbReference type="ARBA" id="ARBA00001970"/>
    </source>
</evidence>
<evidence type="ECO:0000256" key="6">
    <source>
        <dbReference type="ARBA" id="ARBA00034312"/>
    </source>
</evidence>
<dbReference type="Proteomes" id="UP001500620">
    <property type="component" value="Unassembled WGS sequence"/>
</dbReference>
<evidence type="ECO:0000256" key="3">
    <source>
        <dbReference type="ARBA" id="ARBA00022723"/>
    </source>
</evidence>
<keyword evidence="3" id="KW-0479">Metal-binding</keyword>
<proteinExistence type="inferred from homology"/>
<evidence type="ECO:0000313" key="7">
    <source>
        <dbReference type="EMBL" id="GAA4263374.1"/>
    </source>
</evidence>
<comment type="cofactor">
    <cofactor evidence="1">
        <name>heme b</name>
        <dbReference type="ChEBI" id="CHEBI:60344"/>
    </cofactor>
</comment>
<keyword evidence="2" id="KW-0349">Heme</keyword>
<sequence length="325" mass="36409">MLVSDYFGMQGAPLGGSKATAFVDDMRRWFSQPNGPSAHEVMHCKDEAQRPTTVVVAYWTSMSDHAAWTTASAWRTWWDDPARVTEDVGYWREHLACPYDRHETIYSDPKYRIGLGRTPDAEIVPITTNGYFGAARDRIPLSAIDELKGATIPSLPSVRRSVAGRRVSVVVPNNLTILRSGQFWHESEPEQAEDYERNLQVKLDRGMDYLEGNPDSGCLYLRRMTNLSDTGEPRRETSIQAVFGSLAALESWSSSHETHLAIYRHAIAMKRQYGDRRDVVTWHELFVMPGGTLFEYLNCADGTGLLPFAAHLEPSGDITANPAIG</sequence>
<accession>A0ABP8DTX2</accession>
<comment type="similarity">
    <text evidence="6">Belongs to the heme-containing dehydratase family.</text>
</comment>
<dbReference type="InterPro" id="IPR025702">
    <property type="entry name" value="OXD"/>
</dbReference>
<gene>
    <name evidence="7" type="ORF">GCM10022255_107350</name>
</gene>
<keyword evidence="5" id="KW-0456">Lyase</keyword>
<evidence type="ECO:0000256" key="2">
    <source>
        <dbReference type="ARBA" id="ARBA00022617"/>
    </source>
</evidence>
<organism evidence="7 8">
    <name type="scientific">Dactylosporangium darangshiense</name>
    <dbReference type="NCBI Taxonomy" id="579108"/>
    <lineage>
        <taxon>Bacteria</taxon>
        <taxon>Bacillati</taxon>
        <taxon>Actinomycetota</taxon>
        <taxon>Actinomycetes</taxon>
        <taxon>Micromonosporales</taxon>
        <taxon>Micromonosporaceae</taxon>
        <taxon>Dactylosporangium</taxon>
    </lineage>
</organism>
<keyword evidence="4" id="KW-0408">Iron</keyword>
<name>A0ABP8DTX2_9ACTN</name>
<evidence type="ECO:0000256" key="5">
    <source>
        <dbReference type="ARBA" id="ARBA00023239"/>
    </source>
</evidence>